<dbReference type="PANTHER" id="PTHR34610:SF3">
    <property type="entry name" value="SSL7007 PROTEIN"/>
    <property type="match status" value="1"/>
</dbReference>
<dbReference type="AlphaFoldDB" id="A0A2S5SX95"/>
<protein>
    <submittedName>
        <fullName evidence="2">Putative toxin-antitoxin system toxin component, PIN family</fullName>
    </submittedName>
</protein>
<sequence length="138" mass="15378">MSFGRPVVVDTGVLVSAAIRPGSVPALALEKALLQFDICCSPETWQEVETVLMRDKFDRYLSLPQRLDFLRGLQPHLTPYEVNEAVTDCMDPQDNKFLALAWTAQAELIIASDPHLTALHPWRDIPILPPAAFLVGVR</sequence>
<evidence type="ECO:0000259" key="1">
    <source>
        <dbReference type="Pfam" id="PF13470"/>
    </source>
</evidence>
<keyword evidence="3" id="KW-1185">Reference proteome</keyword>
<dbReference type="SUPFAM" id="SSF88723">
    <property type="entry name" value="PIN domain-like"/>
    <property type="match status" value="1"/>
</dbReference>
<name>A0A2S5SX95_9BURK</name>
<dbReference type="NCBIfam" id="TIGR00305">
    <property type="entry name" value="putative toxin-antitoxin system toxin component, PIN family"/>
    <property type="match status" value="1"/>
</dbReference>
<dbReference type="OrthoDB" id="9792229at2"/>
<dbReference type="InterPro" id="IPR002716">
    <property type="entry name" value="PIN_dom"/>
</dbReference>
<organism evidence="2 3">
    <name type="scientific">Caldimonas caldifontis</name>
    <dbReference type="NCBI Taxonomy" id="1452508"/>
    <lineage>
        <taxon>Bacteria</taxon>
        <taxon>Pseudomonadati</taxon>
        <taxon>Pseudomonadota</taxon>
        <taxon>Betaproteobacteria</taxon>
        <taxon>Burkholderiales</taxon>
        <taxon>Sphaerotilaceae</taxon>
        <taxon>Caldimonas</taxon>
    </lineage>
</organism>
<dbReference type="RefSeq" id="WP_104301237.1">
    <property type="nucleotide sequence ID" value="NZ_PSNX01000003.1"/>
</dbReference>
<evidence type="ECO:0000313" key="2">
    <source>
        <dbReference type="EMBL" id="PPE67342.1"/>
    </source>
</evidence>
<dbReference type="InterPro" id="IPR029060">
    <property type="entry name" value="PIN-like_dom_sf"/>
</dbReference>
<dbReference type="Pfam" id="PF13470">
    <property type="entry name" value="PIN_3"/>
    <property type="match status" value="1"/>
</dbReference>
<reference evidence="2 3" key="1">
    <citation type="submission" date="2018-02" db="EMBL/GenBank/DDBJ databases">
        <title>Reclassifiation of [Polyangium] brachysporum DSM 7029 as Guopingzhaonella breviflexa gen. nov., sp. nov., a member of the family Comamonadaceae.</title>
        <authorList>
            <person name="Tang B."/>
        </authorList>
    </citation>
    <scope>NUCLEOTIDE SEQUENCE [LARGE SCALE GENOMIC DNA]</scope>
    <source>
        <strain evidence="2 3">BCRC 80649</strain>
    </source>
</reference>
<dbReference type="InterPro" id="IPR002850">
    <property type="entry name" value="PIN_toxin-like"/>
</dbReference>
<dbReference type="EMBL" id="PSNX01000003">
    <property type="protein sequence ID" value="PPE67342.1"/>
    <property type="molecule type" value="Genomic_DNA"/>
</dbReference>
<comment type="caution">
    <text evidence="2">The sequence shown here is derived from an EMBL/GenBank/DDBJ whole genome shotgun (WGS) entry which is preliminary data.</text>
</comment>
<feature type="domain" description="PIN" evidence="1">
    <location>
        <begin position="7"/>
        <end position="113"/>
    </location>
</feature>
<dbReference type="PANTHER" id="PTHR34610">
    <property type="entry name" value="SSL7007 PROTEIN"/>
    <property type="match status" value="1"/>
</dbReference>
<dbReference type="Proteomes" id="UP000238605">
    <property type="component" value="Unassembled WGS sequence"/>
</dbReference>
<evidence type="ECO:0000313" key="3">
    <source>
        <dbReference type="Proteomes" id="UP000238605"/>
    </source>
</evidence>
<proteinExistence type="predicted"/>
<gene>
    <name evidence="2" type="ORF">C1704_04035</name>
</gene>
<accession>A0A2S5SX95</accession>